<feature type="transmembrane region" description="Helical" evidence="1">
    <location>
        <begin position="40"/>
        <end position="59"/>
    </location>
</feature>
<keyword evidence="1" id="KW-0812">Transmembrane</keyword>
<protein>
    <submittedName>
        <fullName evidence="2">DUF3429 domain-containing protein</fullName>
    </submittedName>
</protein>
<dbReference type="Pfam" id="PF11911">
    <property type="entry name" value="DUF3429"/>
    <property type="match status" value="1"/>
</dbReference>
<keyword evidence="3" id="KW-1185">Reference proteome</keyword>
<dbReference type="PANTHER" id="PTHR15887">
    <property type="entry name" value="TRANSMEMBRANE PROTEIN 69"/>
    <property type="match status" value="1"/>
</dbReference>
<dbReference type="AlphaFoldDB" id="A0A432W8B1"/>
<feature type="transmembrane region" description="Helical" evidence="1">
    <location>
        <begin position="12"/>
        <end position="34"/>
    </location>
</feature>
<comment type="caution">
    <text evidence="2">The sequence shown here is derived from an EMBL/GenBank/DDBJ whole genome shotgun (WGS) entry which is preliminary data.</text>
</comment>
<evidence type="ECO:0000313" key="2">
    <source>
        <dbReference type="EMBL" id="RUO26305.1"/>
    </source>
</evidence>
<feature type="transmembrane region" description="Helical" evidence="1">
    <location>
        <begin position="124"/>
        <end position="146"/>
    </location>
</feature>
<reference evidence="2 3" key="1">
    <citation type="journal article" date="2011" name="Front. Microbiol.">
        <title>Genomic signatures of strain selection and enhancement in Bacillus atrophaeus var. globigii, a historical biowarfare simulant.</title>
        <authorList>
            <person name="Gibbons H.S."/>
            <person name="Broomall S.M."/>
            <person name="McNew L.A."/>
            <person name="Daligault H."/>
            <person name="Chapman C."/>
            <person name="Bruce D."/>
            <person name="Karavis M."/>
            <person name="Krepps M."/>
            <person name="McGregor P.A."/>
            <person name="Hong C."/>
            <person name="Park K.H."/>
            <person name="Akmal A."/>
            <person name="Feldman A."/>
            <person name="Lin J.S."/>
            <person name="Chang W.E."/>
            <person name="Higgs B.W."/>
            <person name="Demirev P."/>
            <person name="Lindquist J."/>
            <person name="Liem A."/>
            <person name="Fochler E."/>
            <person name="Read T.D."/>
            <person name="Tapia R."/>
            <person name="Johnson S."/>
            <person name="Bishop-Lilly K.A."/>
            <person name="Detter C."/>
            <person name="Han C."/>
            <person name="Sozhamannan S."/>
            <person name="Rosenzweig C.N."/>
            <person name="Skowronski E.W."/>
        </authorList>
    </citation>
    <scope>NUCLEOTIDE SEQUENCE [LARGE SCALE GENOMIC DNA]</scope>
    <source>
        <strain evidence="2 3">MLST1</strain>
    </source>
</reference>
<dbReference type="Proteomes" id="UP000288293">
    <property type="component" value="Unassembled WGS sequence"/>
</dbReference>
<gene>
    <name evidence="2" type="ORF">CWE09_06210</name>
</gene>
<dbReference type="RefSeq" id="WP_126803117.1">
    <property type="nucleotide sequence ID" value="NZ_PIPL01000001.1"/>
</dbReference>
<dbReference type="InterPro" id="IPR021836">
    <property type="entry name" value="DUF3429"/>
</dbReference>
<name>A0A432W8B1_9GAMM</name>
<evidence type="ECO:0000256" key="1">
    <source>
        <dbReference type="SAM" id="Phobius"/>
    </source>
</evidence>
<organism evidence="2 3">
    <name type="scientific">Aliidiomarina minuta</name>
    <dbReference type="NCBI Taxonomy" id="880057"/>
    <lineage>
        <taxon>Bacteria</taxon>
        <taxon>Pseudomonadati</taxon>
        <taxon>Pseudomonadota</taxon>
        <taxon>Gammaproteobacteria</taxon>
        <taxon>Alteromonadales</taxon>
        <taxon>Idiomarinaceae</taxon>
        <taxon>Aliidiomarina</taxon>
    </lineage>
</organism>
<sequence>MQQTSIQSAVRLTWLGLIPFIVTTVLGAVNLWQITALQAFLVYSATILSFLGGIHFGLVMGDRLERPSGRLLLCMLPAIVGWLSVAFLPALPALVVLALFYLLWLKYDLTAVSEDWYQKMRKPVTFVVTGCHFLWIITVASERVLVHVT</sequence>
<dbReference type="EMBL" id="PIPL01000001">
    <property type="protein sequence ID" value="RUO26305.1"/>
    <property type="molecule type" value="Genomic_DNA"/>
</dbReference>
<dbReference type="OrthoDB" id="8591832at2"/>
<dbReference type="PANTHER" id="PTHR15887:SF1">
    <property type="entry name" value="TRANSMEMBRANE PROTEIN 69"/>
    <property type="match status" value="1"/>
</dbReference>
<feature type="transmembrane region" description="Helical" evidence="1">
    <location>
        <begin position="71"/>
        <end position="104"/>
    </location>
</feature>
<evidence type="ECO:0000313" key="3">
    <source>
        <dbReference type="Proteomes" id="UP000288293"/>
    </source>
</evidence>
<keyword evidence="1" id="KW-1133">Transmembrane helix</keyword>
<accession>A0A432W8B1</accession>
<keyword evidence="1" id="KW-0472">Membrane</keyword>
<proteinExistence type="predicted"/>